<feature type="compositionally biased region" description="Polar residues" evidence="13">
    <location>
        <begin position="224"/>
        <end position="234"/>
    </location>
</feature>
<comment type="subunit">
    <text evidence="10">Interacts with PPP1CA and NCOA5. Forms a complex with ILF2, ILF3, KHDRBS1, RBMX, NCOA5 and PPP1CA.</text>
</comment>
<name>A0AAW1JWM5_POPJA</name>
<comment type="function">
    <text evidence="9">Plays a role in the reduction of telomerase activity during differentiation of embryonic stem cells by binding to the core promoter of TERT and controlling its down-regulation.</text>
</comment>
<sequence length="1776" mass="204057">MAWQPWSAGAPGVLPGLAGLAAVVNPAPAVLPTGSQYSAEQWAQMQQQNWQQWAQWQQQYQQWHQQYGAEYQKSITALSQVTQEPPTFQPPVPNTSVPPPLPKEAKPPLPPEEPPKENLVSAQTQNKNFAAQQNFLSTPPPNYNTAPPQTQNQPSFNAAAHARNQPPPNIRGNNNNFNYNRAANQNQYEVARNTTRQDGSGEKRPVSQPNFRETKKPKFDDNASQRSTGSNSNEDMSETEKRFVKQFTEWEAQFNKWKDQNMNHPDKEQYKEYEKKWEAWRTQLLERREQMRRRRLGIAETKPVSKTPQMPQAPFNTTLPPPFNKETDTTKPPPLMAQDTSAIAKEFAAAKDAFSATNMSLSNDIVHDEFPQDTPEDDGDNFLKMSKSNDGIPGLDLVKDNKDDDDDEKPEDVIDLDTDEANKARNIDTDANENKSFDDLKGPDFEAISKGINNILGDQKLLNMLSLVSQNQNQTSATTLVDTISNIPSNLDQSDLRNNENSGQAADRWSNPPDQQEYANRANDTMSNYDEQSRSSFGGRGGEFDWRDRQRGRYQGDFNSGPDDYDRACDNNFGRPGYDRQDMFRESDNFRDSNNFRGPDNYRGGSDGFRGNSDNFRGGPPNFRRQDNFRSGPDNFQGGSDSLQAGADNFKGIPDHLKGGPDSFKGGPDSFKGGPDSFKGGPDKFKGGPDNFKGGPDKFQGASDYFTGDQDNFRGPDNFRRGPMNFRGGPGPILIILKPDRITLPAVQIILELEVIISKAVLIILEEAAIILKVLSFKGGADNSRGGGDNFKGPGNSRGGGNQFRGGPDNSRGGSDNSRGFQDIPRGGPNFRGGQDNFRMGADNYRDGPDNFKGGLDNFRGGSDGFRNDRGPGNHRGSDNFGNRPDNFRGPGNFRGDNSGYQNRFEPPNDNPRNRFEPPNRNSQNFNRSDDFNTFDDCYRRPGDFSRGPNFEERDFGNNDFSNFRQGDDSRRNFSDQDKFRPNDRRKFDREPFEGDATSLPNQQGNNYKEPEFQPSGGNFPRGPSDFNRRPSFQEDPDNFRCNKDIPDDFQNAPHGMEDWSGEQHDFEADQNFSGDPSKTHDNFIPSEMDQNEEVSVKDPVASTEPTIGDPASEEKEEKLWQPTNIIEYDHKSAKTEDIETSLEPLRSFDYRHKPVNRIPFPHRPQWLTDLLRKYPEFDFVLPRSYDQPYTRYPERFERYPDTSRYENRWGNPPGTNRRSLEDSNRPPMKRFDDYGPNISRRPLLDVPSNYTSKKDYDRKNDDVEMRDDIREDSYWDNKQDSYRDKQDSYRDKQDSYRDNKQDNYRDNKQDNYRDKQDSYRDNKQDMYRDNKQDIYRDKQDNYRDNKQDIYRDNKLDIFRDNKQDSYRDNKQERDSKQDMYRESKQDSHRDSKHDSYRDSKQDAYRDSRQDSYRNRPQLEQKPMEVDEPPFIKSENDKFIMGANKPRIHPNVTLIQDLLNPPGRYNRPPRIVIILRGPPGSGKTFLAKLIKDKEVENGGSAPRILSLDDYFMVEQEKDAEVDGKRTKVKEMVYEFEECMENTYRVSLFKAFKKTITDGYFPFIIVDNVNDKVKYFGEMWSFAKQNGFQVYICQLEFDLATCTKRNIHNRSEIEIQRLIAGWEPTPAHHPTLDATSLIQAGSIPEVEMEEINSPPSDHFEGADSEERACRSKWDNFDCSIDNLAKLDGTNKPLRTSKTMEDYLQCDDEWVSRESKPGQKRVRWADLEERKKQEKMRAIGFVVGQTNWDRMMDPTMGSSALTQTKYIERATNSRFYNI</sequence>
<evidence type="ECO:0000256" key="12">
    <source>
        <dbReference type="ARBA" id="ARBA00083294"/>
    </source>
</evidence>
<feature type="compositionally biased region" description="Low complexity" evidence="13">
    <location>
        <begin position="170"/>
        <end position="179"/>
    </location>
</feature>
<feature type="compositionally biased region" description="Basic and acidic residues" evidence="13">
    <location>
        <begin position="866"/>
        <end position="878"/>
    </location>
</feature>
<feature type="region of interest" description="Disordered" evidence="13">
    <location>
        <begin position="134"/>
        <end position="179"/>
    </location>
</feature>
<dbReference type="Pfam" id="PF13671">
    <property type="entry name" value="AAA_33"/>
    <property type="match status" value="1"/>
</dbReference>
<feature type="region of interest" description="Disordered" evidence="13">
    <location>
        <begin position="783"/>
        <end position="1121"/>
    </location>
</feature>
<evidence type="ECO:0000256" key="8">
    <source>
        <dbReference type="ARBA" id="ARBA00023242"/>
    </source>
</evidence>
<keyword evidence="5" id="KW-0832">Ubl conjugation</keyword>
<keyword evidence="4" id="KW-1017">Isopeptide bond</keyword>
<keyword evidence="7" id="KW-0804">Transcription</keyword>
<evidence type="ECO:0000256" key="13">
    <source>
        <dbReference type="SAM" id="MobiDB-lite"/>
    </source>
</evidence>
<gene>
    <name evidence="16" type="ORF">QE152_g27075</name>
</gene>
<feature type="compositionally biased region" description="Basic and acidic residues" evidence="13">
    <location>
        <begin position="577"/>
        <end position="591"/>
    </location>
</feature>
<evidence type="ECO:0000256" key="3">
    <source>
        <dbReference type="ARBA" id="ARBA00022491"/>
    </source>
</evidence>
<feature type="region of interest" description="Disordered" evidence="13">
    <location>
        <begin position="299"/>
        <end position="336"/>
    </location>
</feature>
<feature type="region of interest" description="Disordered" evidence="13">
    <location>
        <begin position="367"/>
        <end position="439"/>
    </location>
</feature>
<feature type="compositionally biased region" description="Basic and acidic residues" evidence="13">
    <location>
        <begin position="1253"/>
        <end position="1425"/>
    </location>
</feature>
<keyword evidence="14" id="KW-0732">Signal</keyword>
<dbReference type="Pfam" id="PF26583">
    <property type="entry name" value="Spectrin_YLPM1"/>
    <property type="match status" value="1"/>
</dbReference>
<evidence type="ECO:0000256" key="7">
    <source>
        <dbReference type="ARBA" id="ARBA00023163"/>
    </source>
</evidence>
<feature type="compositionally biased region" description="Basic and acidic residues" evidence="13">
    <location>
        <begin position="1056"/>
        <end position="1068"/>
    </location>
</feature>
<dbReference type="GO" id="GO:0016607">
    <property type="term" value="C:nuclear speck"/>
    <property type="evidence" value="ECO:0007669"/>
    <property type="project" value="UniProtKB-SubCell"/>
</dbReference>
<comment type="subcellular location">
    <subcellularLocation>
        <location evidence="1">Nucleus speckle</location>
    </subcellularLocation>
</comment>
<feature type="compositionally biased region" description="Pro residues" evidence="13">
    <location>
        <begin position="87"/>
        <end position="112"/>
    </location>
</feature>
<evidence type="ECO:0000256" key="10">
    <source>
        <dbReference type="ARBA" id="ARBA00065932"/>
    </source>
</evidence>
<dbReference type="EMBL" id="JASPKY010000323">
    <property type="protein sequence ID" value="KAK9708676.1"/>
    <property type="molecule type" value="Genomic_DNA"/>
</dbReference>
<dbReference type="SUPFAM" id="SSF52540">
    <property type="entry name" value="P-loop containing nucleoside triphosphate hydrolases"/>
    <property type="match status" value="1"/>
</dbReference>
<evidence type="ECO:0000313" key="17">
    <source>
        <dbReference type="Proteomes" id="UP001458880"/>
    </source>
</evidence>
<evidence type="ECO:0000256" key="9">
    <source>
        <dbReference type="ARBA" id="ARBA00058677"/>
    </source>
</evidence>
<keyword evidence="8" id="KW-0539">Nucleus</keyword>
<comment type="caution">
    <text evidence="16">The sequence shown here is derived from an EMBL/GenBank/DDBJ whole genome shotgun (WGS) entry which is preliminary data.</text>
</comment>
<evidence type="ECO:0000256" key="4">
    <source>
        <dbReference type="ARBA" id="ARBA00022499"/>
    </source>
</evidence>
<feature type="region of interest" description="Disordered" evidence="13">
    <location>
        <begin position="1204"/>
        <end position="1430"/>
    </location>
</feature>
<evidence type="ECO:0000256" key="2">
    <source>
        <dbReference type="ARBA" id="ARBA00022481"/>
    </source>
</evidence>
<evidence type="ECO:0000256" key="6">
    <source>
        <dbReference type="ARBA" id="ARBA00023015"/>
    </source>
</evidence>
<feature type="compositionally biased region" description="Gly residues" evidence="13">
    <location>
        <begin position="785"/>
        <end position="804"/>
    </location>
</feature>
<dbReference type="FunFam" id="3.40.50.300:FF:000399">
    <property type="entry name" value="YLP motif containing 1"/>
    <property type="match status" value="1"/>
</dbReference>
<proteinExistence type="predicted"/>
<feature type="signal peptide" evidence="14">
    <location>
        <begin position="1"/>
        <end position="29"/>
    </location>
</feature>
<dbReference type="GO" id="GO:0032204">
    <property type="term" value="P:regulation of telomere maintenance"/>
    <property type="evidence" value="ECO:0007669"/>
    <property type="project" value="TreeGrafter"/>
</dbReference>
<feature type="region of interest" description="Disordered" evidence="13">
    <location>
        <begin position="489"/>
        <end position="704"/>
    </location>
</feature>
<feature type="compositionally biased region" description="Basic and acidic residues" evidence="13">
    <location>
        <begin position="542"/>
        <end position="551"/>
    </location>
</feature>
<evidence type="ECO:0000256" key="5">
    <source>
        <dbReference type="ARBA" id="ARBA00022843"/>
    </source>
</evidence>
<keyword evidence="2" id="KW-0488">Methylation</keyword>
<feature type="domain" description="YLPM1-like spectrin repeat" evidence="15">
    <location>
        <begin position="224"/>
        <end position="295"/>
    </location>
</feature>
<dbReference type="InterPro" id="IPR058903">
    <property type="entry name" value="Spectrin_YLPM1-like"/>
</dbReference>
<feature type="region of interest" description="Disordered" evidence="13">
    <location>
        <begin position="193"/>
        <end position="240"/>
    </location>
</feature>
<dbReference type="PANTHER" id="PTHR13413">
    <property type="entry name" value="YLP MOTIF CONTAINING PROTEIN NUCLEAR PROTEIN ZAP"/>
    <property type="match status" value="1"/>
</dbReference>
<organism evidence="16 17">
    <name type="scientific">Popillia japonica</name>
    <name type="common">Japanese beetle</name>
    <dbReference type="NCBI Taxonomy" id="7064"/>
    <lineage>
        <taxon>Eukaryota</taxon>
        <taxon>Metazoa</taxon>
        <taxon>Ecdysozoa</taxon>
        <taxon>Arthropoda</taxon>
        <taxon>Hexapoda</taxon>
        <taxon>Insecta</taxon>
        <taxon>Pterygota</taxon>
        <taxon>Neoptera</taxon>
        <taxon>Endopterygota</taxon>
        <taxon>Coleoptera</taxon>
        <taxon>Polyphaga</taxon>
        <taxon>Scarabaeiformia</taxon>
        <taxon>Scarabaeidae</taxon>
        <taxon>Rutelinae</taxon>
        <taxon>Popillia</taxon>
    </lineage>
</organism>
<feature type="compositionally biased region" description="Basic and acidic residues" evidence="13">
    <location>
        <begin position="1027"/>
        <end position="1047"/>
    </location>
</feature>
<evidence type="ECO:0000259" key="15">
    <source>
        <dbReference type="Pfam" id="PF26583"/>
    </source>
</evidence>
<feature type="compositionally biased region" description="Basic and acidic residues" evidence="13">
    <location>
        <begin position="212"/>
        <end position="223"/>
    </location>
</feature>
<feature type="compositionally biased region" description="Acidic residues" evidence="13">
    <location>
        <begin position="403"/>
        <end position="419"/>
    </location>
</feature>
<feature type="region of interest" description="Disordered" evidence="13">
    <location>
        <begin position="82"/>
        <end position="120"/>
    </location>
</feature>
<protein>
    <recommendedName>
        <fullName evidence="11">YLP motif-containing protein 1</fullName>
    </recommendedName>
    <alternativeName>
        <fullName evidence="12">Nuclear protein ZAP3</fullName>
    </alternativeName>
</protein>
<dbReference type="Gene3D" id="3.40.50.300">
    <property type="entry name" value="P-loop containing nucleotide triphosphate hydrolases"/>
    <property type="match status" value="1"/>
</dbReference>
<reference evidence="16 17" key="1">
    <citation type="journal article" date="2024" name="BMC Genomics">
        <title>De novo assembly and annotation of Popillia japonica's genome with initial clues to its potential as an invasive pest.</title>
        <authorList>
            <person name="Cucini C."/>
            <person name="Boschi S."/>
            <person name="Funari R."/>
            <person name="Cardaioli E."/>
            <person name="Iannotti N."/>
            <person name="Marturano G."/>
            <person name="Paoli F."/>
            <person name="Bruttini M."/>
            <person name="Carapelli A."/>
            <person name="Frati F."/>
            <person name="Nardi F."/>
        </authorList>
    </citation>
    <scope>NUCLEOTIDE SEQUENCE [LARGE SCALE GENOMIC DNA]</scope>
    <source>
        <strain evidence="16">DMR45628</strain>
    </source>
</reference>
<feature type="compositionally biased region" description="Basic and acidic residues" evidence="13">
    <location>
        <begin position="1219"/>
        <end position="1234"/>
    </location>
</feature>
<dbReference type="InterPro" id="IPR027417">
    <property type="entry name" value="P-loop_NTPase"/>
</dbReference>
<evidence type="ECO:0000313" key="16">
    <source>
        <dbReference type="EMBL" id="KAK9708676.1"/>
    </source>
</evidence>
<keyword evidence="3" id="KW-0678">Repressor</keyword>
<feature type="compositionally biased region" description="Basic and acidic residues" evidence="13">
    <location>
        <begin position="937"/>
        <end position="957"/>
    </location>
</feature>
<keyword evidence="6" id="KW-0805">Transcription regulation</keyword>
<dbReference type="InterPro" id="IPR026314">
    <property type="entry name" value="YLP_motif_con_p1"/>
</dbReference>
<feature type="compositionally biased region" description="Polar residues" evidence="13">
    <location>
        <begin position="512"/>
        <end position="530"/>
    </location>
</feature>
<keyword evidence="17" id="KW-1185">Reference proteome</keyword>
<evidence type="ECO:0000256" key="1">
    <source>
        <dbReference type="ARBA" id="ARBA00004324"/>
    </source>
</evidence>
<feature type="compositionally biased region" description="Polar residues" evidence="13">
    <location>
        <begin position="304"/>
        <end position="318"/>
    </location>
</feature>
<dbReference type="PANTHER" id="PTHR13413:SF0">
    <property type="entry name" value="YLP MOTIF-CONTAINING PROTEIN 1"/>
    <property type="match status" value="1"/>
</dbReference>
<evidence type="ECO:0000256" key="14">
    <source>
        <dbReference type="SAM" id="SignalP"/>
    </source>
</evidence>
<feature type="compositionally biased region" description="Basic and acidic residues" evidence="13">
    <location>
        <begin position="966"/>
        <end position="993"/>
    </location>
</feature>
<feature type="chain" id="PRO_5043396512" description="YLP motif-containing protein 1" evidence="14">
    <location>
        <begin position="30"/>
        <end position="1776"/>
    </location>
</feature>
<dbReference type="Proteomes" id="UP001458880">
    <property type="component" value="Unassembled WGS sequence"/>
</dbReference>
<evidence type="ECO:0000256" key="11">
    <source>
        <dbReference type="ARBA" id="ARBA00068971"/>
    </source>
</evidence>
<accession>A0AAW1JWM5</accession>
<feature type="compositionally biased region" description="Polar residues" evidence="13">
    <location>
        <begin position="134"/>
        <end position="156"/>
    </location>
</feature>
<feature type="compositionally biased region" description="Basic and acidic residues" evidence="13">
    <location>
        <begin position="420"/>
        <end position="439"/>
    </location>
</feature>